<evidence type="ECO:0000313" key="4">
    <source>
        <dbReference type="Proteomes" id="UP000251002"/>
    </source>
</evidence>
<dbReference type="Gene3D" id="2.40.128.690">
    <property type="entry name" value="YycH protein, domain 3-like"/>
    <property type="match status" value="1"/>
</dbReference>
<feature type="domain" description="Regulatory protein YycH-like" evidence="2">
    <location>
        <begin position="39"/>
        <end position="254"/>
    </location>
</feature>
<dbReference type="Proteomes" id="UP000251002">
    <property type="component" value="Unassembled WGS sequence"/>
</dbReference>
<dbReference type="EMBL" id="QLZR01000001">
    <property type="protein sequence ID" value="RAZ81533.1"/>
    <property type="molecule type" value="Genomic_DNA"/>
</dbReference>
<gene>
    <name evidence="3" type="ORF">DP120_04465</name>
</gene>
<dbReference type="InterPro" id="IPR018604">
    <property type="entry name" value="YycI-like"/>
</dbReference>
<reference evidence="3 4" key="1">
    <citation type="submission" date="2018-06" db="EMBL/GenBank/DDBJ databases">
        <title>The draft genome sequences of strains SCU63 and S1.</title>
        <authorList>
            <person name="Gan L."/>
        </authorList>
    </citation>
    <scope>NUCLEOTIDE SEQUENCE [LARGE SCALE GENOMIC DNA]</scope>
    <source>
        <strain evidence="3 4">SCU63</strain>
    </source>
</reference>
<keyword evidence="1" id="KW-0472">Membrane</keyword>
<keyword evidence="1" id="KW-1133">Transmembrane helix</keyword>
<sequence length="270" mass="30685">MDWSRTKSIFIIVFSILNIFLYTLYLESYTEAENFSVLTESAVDDRLAGDKITYPDDLETEPGEESYISGTRKVFTKDDVLVEDTRVAVEDRYLLNVAFNEPIRIGDEKNKESLEAFLAANVYKGGDYVLWDVIEEENKAIFYQEINGKTLYHSDSGKVTLLWNGEGEAVRYEQTIFTDLVENAQNKDLIPPKRAIETLYGKGTLQQNSEITSVTLGYSVYVAVSDDTRMFLPTWRVSVELEDGSTADYFVNAIKDGVIEFNKPEEEGSQ</sequence>
<name>A0A365L829_9BACL</name>
<dbReference type="AlphaFoldDB" id="A0A365L829"/>
<organism evidence="3 4">
    <name type="scientific">Planococcus halotolerans</name>
    <dbReference type="NCBI Taxonomy" id="2233542"/>
    <lineage>
        <taxon>Bacteria</taxon>
        <taxon>Bacillati</taxon>
        <taxon>Bacillota</taxon>
        <taxon>Bacilli</taxon>
        <taxon>Bacillales</taxon>
        <taxon>Caryophanaceae</taxon>
        <taxon>Planococcus</taxon>
    </lineage>
</organism>
<protein>
    <recommendedName>
        <fullName evidence="2">Regulatory protein YycH-like domain-containing protein</fullName>
    </recommendedName>
</protein>
<dbReference type="Pfam" id="PF09648">
    <property type="entry name" value="YycI"/>
    <property type="match status" value="1"/>
</dbReference>
<evidence type="ECO:0000256" key="1">
    <source>
        <dbReference type="SAM" id="Phobius"/>
    </source>
</evidence>
<evidence type="ECO:0000313" key="3">
    <source>
        <dbReference type="EMBL" id="RAZ81533.1"/>
    </source>
</evidence>
<feature type="transmembrane region" description="Helical" evidence="1">
    <location>
        <begin position="9"/>
        <end position="26"/>
    </location>
</feature>
<keyword evidence="1" id="KW-0812">Transmembrane</keyword>
<dbReference type="GO" id="GO:0016020">
    <property type="term" value="C:membrane"/>
    <property type="evidence" value="ECO:0007669"/>
    <property type="project" value="InterPro"/>
</dbReference>
<keyword evidence="4" id="KW-1185">Reference proteome</keyword>
<proteinExistence type="predicted"/>
<dbReference type="RefSeq" id="WP_112222186.1">
    <property type="nucleotide sequence ID" value="NZ_CP196859.1"/>
</dbReference>
<accession>A0A365L829</accession>
<evidence type="ECO:0000259" key="2">
    <source>
        <dbReference type="Pfam" id="PF09648"/>
    </source>
</evidence>
<comment type="caution">
    <text evidence="3">The sequence shown here is derived from an EMBL/GenBank/DDBJ whole genome shotgun (WGS) entry which is preliminary data.</text>
</comment>